<comment type="caution">
    <text evidence="1">The sequence shown here is derived from an EMBL/GenBank/DDBJ whole genome shotgun (WGS) entry which is preliminary data.</text>
</comment>
<organism evidence="1 2">
    <name type="scientific">Pleurodeles waltl</name>
    <name type="common">Iberian ribbed newt</name>
    <dbReference type="NCBI Taxonomy" id="8319"/>
    <lineage>
        <taxon>Eukaryota</taxon>
        <taxon>Metazoa</taxon>
        <taxon>Chordata</taxon>
        <taxon>Craniata</taxon>
        <taxon>Vertebrata</taxon>
        <taxon>Euteleostomi</taxon>
        <taxon>Amphibia</taxon>
        <taxon>Batrachia</taxon>
        <taxon>Caudata</taxon>
        <taxon>Salamandroidea</taxon>
        <taxon>Salamandridae</taxon>
        <taxon>Pleurodelinae</taxon>
        <taxon>Pleurodeles</taxon>
    </lineage>
</organism>
<reference evidence="1" key="1">
    <citation type="journal article" date="2022" name="bioRxiv">
        <title>Sequencing and chromosome-scale assembly of the giantPleurodeles waltlgenome.</title>
        <authorList>
            <person name="Brown T."/>
            <person name="Elewa A."/>
            <person name="Iarovenko S."/>
            <person name="Subramanian E."/>
            <person name="Araus A.J."/>
            <person name="Petzold A."/>
            <person name="Susuki M."/>
            <person name="Suzuki K.-i.T."/>
            <person name="Hayashi T."/>
            <person name="Toyoda A."/>
            <person name="Oliveira C."/>
            <person name="Osipova E."/>
            <person name="Leigh N.D."/>
            <person name="Simon A."/>
            <person name="Yun M.H."/>
        </authorList>
    </citation>
    <scope>NUCLEOTIDE SEQUENCE</scope>
    <source>
        <strain evidence="1">20211129_DDA</strain>
        <tissue evidence="1">Liver</tissue>
    </source>
</reference>
<protein>
    <submittedName>
        <fullName evidence="1">Uncharacterized protein</fullName>
    </submittedName>
</protein>
<sequence length="86" mass="9166">MLQTWPAGSLPALGLAPKAPATVAKDAKQGAIRGGLPEGRVWIPSVGFCLTSGRCLALRILSPALQYDLGSRGWQFLNLFRFPALC</sequence>
<keyword evidence="2" id="KW-1185">Reference proteome</keyword>
<accession>A0AAV7LG73</accession>
<evidence type="ECO:0000313" key="1">
    <source>
        <dbReference type="EMBL" id="KAJ1089449.1"/>
    </source>
</evidence>
<proteinExistence type="predicted"/>
<gene>
    <name evidence="1" type="ORF">NDU88_002600</name>
</gene>
<dbReference type="Proteomes" id="UP001066276">
    <property type="component" value="Chromosome 11"/>
</dbReference>
<dbReference type="EMBL" id="JANPWB010000015">
    <property type="protein sequence ID" value="KAJ1089449.1"/>
    <property type="molecule type" value="Genomic_DNA"/>
</dbReference>
<evidence type="ECO:0000313" key="2">
    <source>
        <dbReference type="Proteomes" id="UP001066276"/>
    </source>
</evidence>
<dbReference type="AlphaFoldDB" id="A0AAV7LG73"/>
<name>A0AAV7LG73_PLEWA</name>